<dbReference type="HOGENOM" id="CLU_1003329_0_0_2"/>
<organism evidence="2 3">
    <name type="scientific">Caldisphaera lagunensis (strain DSM 15908 / JCM 11604 / ANMR 0165 / IC-154)</name>
    <dbReference type="NCBI Taxonomy" id="1056495"/>
    <lineage>
        <taxon>Archaea</taxon>
        <taxon>Thermoproteota</taxon>
        <taxon>Thermoprotei</taxon>
        <taxon>Acidilobales</taxon>
        <taxon>Caldisphaeraceae</taxon>
        <taxon>Caldisphaera</taxon>
    </lineage>
</organism>
<dbReference type="OrthoDB" id="34551at2157"/>
<dbReference type="RefSeq" id="WP_015232961.1">
    <property type="nucleotide sequence ID" value="NC_019791.1"/>
</dbReference>
<keyword evidence="3" id="KW-1185">Reference proteome</keyword>
<protein>
    <recommendedName>
        <fullName evidence="1">Polymerase nucleotidyl transferase domain-containing protein</fullName>
    </recommendedName>
</protein>
<dbReference type="AlphaFoldDB" id="L0ACB0"/>
<dbReference type="InterPro" id="IPR043519">
    <property type="entry name" value="NT_sf"/>
</dbReference>
<proteinExistence type="predicted"/>
<dbReference type="eggNOG" id="arCOG01830">
    <property type="taxonomic scope" value="Archaea"/>
</dbReference>
<dbReference type="Pfam" id="PF01909">
    <property type="entry name" value="NTP_transf_2"/>
    <property type="match status" value="1"/>
</dbReference>
<evidence type="ECO:0000313" key="2">
    <source>
        <dbReference type="EMBL" id="AFZ71064.1"/>
    </source>
</evidence>
<dbReference type="InterPro" id="IPR002934">
    <property type="entry name" value="Polymerase_NTP_transf_dom"/>
</dbReference>
<dbReference type="EMBL" id="CP003378">
    <property type="protein sequence ID" value="AFZ71064.1"/>
    <property type="molecule type" value="Genomic_DNA"/>
</dbReference>
<dbReference type="SUPFAM" id="SSF81301">
    <property type="entry name" value="Nucleotidyltransferase"/>
    <property type="match status" value="1"/>
</dbReference>
<dbReference type="KEGG" id="clg:Calag_1355"/>
<evidence type="ECO:0000259" key="1">
    <source>
        <dbReference type="Pfam" id="PF01909"/>
    </source>
</evidence>
<dbReference type="GO" id="GO:0016779">
    <property type="term" value="F:nucleotidyltransferase activity"/>
    <property type="evidence" value="ECO:0007669"/>
    <property type="project" value="InterPro"/>
</dbReference>
<dbReference type="InParanoid" id="L0ACB0"/>
<reference evidence="3" key="1">
    <citation type="submission" date="2012-03" db="EMBL/GenBank/DDBJ databases">
        <title>Complete genome of Caldisphaera lagunensis DSM 15908.</title>
        <authorList>
            <person name="Lucas S."/>
            <person name="Copeland A."/>
            <person name="Lapidus A."/>
            <person name="Glavina del Rio T."/>
            <person name="Dalin E."/>
            <person name="Tice H."/>
            <person name="Bruce D."/>
            <person name="Goodwin L."/>
            <person name="Pitluck S."/>
            <person name="Peters L."/>
            <person name="Mikhailova N."/>
            <person name="Teshima H."/>
            <person name="Kyrpides N."/>
            <person name="Mavromatis K."/>
            <person name="Ivanova N."/>
            <person name="Brettin T."/>
            <person name="Detter J.C."/>
            <person name="Han C."/>
            <person name="Larimer F."/>
            <person name="Land M."/>
            <person name="Hauser L."/>
            <person name="Markowitz V."/>
            <person name="Cheng J.-F."/>
            <person name="Hugenholtz P."/>
            <person name="Woyke T."/>
            <person name="Wu D."/>
            <person name="Spring S."/>
            <person name="Schroeder M."/>
            <person name="Brambilla E."/>
            <person name="Klenk H.-P."/>
            <person name="Eisen J.A."/>
        </authorList>
    </citation>
    <scope>NUCLEOTIDE SEQUENCE [LARGE SCALE GENOMIC DNA]</scope>
    <source>
        <strain evidence="3">DSM 15908 / JCM 11604 / IC-154</strain>
    </source>
</reference>
<feature type="domain" description="Polymerase nucleotidyl transferase" evidence="1">
    <location>
        <begin position="96"/>
        <end position="140"/>
    </location>
</feature>
<dbReference type="STRING" id="1056495.Calag_1355"/>
<accession>L0ACB0</accession>
<gene>
    <name evidence="2" type="ordered locus">Calag_1355</name>
</gene>
<evidence type="ECO:0000313" key="3">
    <source>
        <dbReference type="Proteomes" id="UP000010469"/>
    </source>
</evidence>
<dbReference type="Proteomes" id="UP000010469">
    <property type="component" value="Chromosome"/>
</dbReference>
<dbReference type="GeneID" id="14212615"/>
<sequence length="285" mass="33835">MFEGWHIKTKHNNKEIIWIIKGYEHPKEGFISIPYRISGKRVNINEIYEEIKDYYLYLDCVGKEVPVVKRNEILKYYDPKEIFIKNVNILPKNIIELVEFLKVEYAGLVGSYLLGYQKKNSDVDLILYGNNNEIYENLLQMKREGLIFNCIDRYDKVSDTMTRSEYELFAQRRVLDSCYKGIPYTIRILRQIYSEECRSIYKTLKSFKGEIEIYDNKENFLVPSIYLANSIDLGKVEIMTWHTRYMELPLGRYYIEGVVQLNVKDNRLIVVPDQGGRIDPIEIWS</sequence>
<name>L0ACB0_CALLD</name>